<sequence>MVSLHQSLKTHVLACIIFLTVLIFFNGPTSEASSPKQKKDLKSVKFVQRGTPAYVTSSNPGSYFRHIQTTVEQESSSSSDEAPEKEASPSRAARQKYRFVHAPVGYDKSNEPLLAEIQSLKESNEKLSAEIKLLNQKIKVLTAENKSLKEQLDHDSKKSDSAKQKVSSLQDELKKKDKQYSALITSMSQKDRDISEKNERITVLEERLQEKEGALEARERSISELEARLSEKTQDIQRREEEAARAAELLESMESKNSEVVGSLTSEKDSLAAIRASLEEDKRQLEDKLQRAISERDEARKSLENCLESLDEEKKRQESQKPGADAGQRDDKKKLFDAVLKQMTRQKKTKWVKASPLRRPEGAPGEAHHETEISKVFAAMKSKKEADLQDFIMEFGLQNEDRRAIEEKYRRYKERNVPPSPKGIKQFDRFKKEEEAE</sequence>
<organism evidence="2 3">
    <name type="scientific">Cryptosporidium canis</name>
    <dbReference type="NCBI Taxonomy" id="195482"/>
    <lineage>
        <taxon>Eukaryota</taxon>
        <taxon>Sar</taxon>
        <taxon>Alveolata</taxon>
        <taxon>Apicomplexa</taxon>
        <taxon>Conoidasida</taxon>
        <taxon>Coccidia</taxon>
        <taxon>Eucoccidiorida</taxon>
        <taxon>Eimeriorina</taxon>
        <taxon>Cryptosporidiidae</taxon>
        <taxon>Cryptosporidium</taxon>
    </lineage>
</organism>
<feature type="compositionally biased region" description="Basic and acidic residues" evidence="1">
    <location>
        <begin position="149"/>
        <end position="163"/>
    </location>
</feature>
<evidence type="ECO:0000313" key="3">
    <source>
        <dbReference type="Proteomes" id="UP001071777"/>
    </source>
</evidence>
<feature type="compositionally biased region" description="Basic and acidic residues" evidence="1">
    <location>
        <begin position="292"/>
        <end position="303"/>
    </location>
</feature>
<feature type="region of interest" description="Disordered" evidence="1">
    <location>
        <begin position="413"/>
        <end position="437"/>
    </location>
</feature>
<accession>A0ABQ8P7F0</accession>
<feature type="region of interest" description="Disordered" evidence="1">
    <location>
        <begin position="292"/>
        <end position="371"/>
    </location>
</feature>
<dbReference type="Gene3D" id="1.10.287.1490">
    <property type="match status" value="1"/>
</dbReference>
<keyword evidence="3" id="KW-1185">Reference proteome</keyword>
<dbReference type="SUPFAM" id="SSF57997">
    <property type="entry name" value="Tropomyosin"/>
    <property type="match status" value="1"/>
</dbReference>
<feature type="region of interest" description="Disordered" evidence="1">
    <location>
        <begin position="149"/>
        <end position="173"/>
    </location>
</feature>
<name>A0ABQ8P7F0_9CRYT</name>
<evidence type="ECO:0008006" key="4">
    <source>
        <dbReference type="Google" id="ProtNLM"/>
    </source>
</evidence>
<comment type="caution">
    <text evidence="2">The sequence shown here is derived from an EMBL/GenBank/DDBJ whole genome shotgun (WGS) entry which is preliminary data.</text>
</comment>
<dbReference type="Proteomes" id="UP001071777">
    <property type="component" value="Unassembled WGS sequence"/>
</dbReference>
<reference evidence="2" key="1">
    <citation type="submission" date="2022-10" db="EMBL/GenBank/DDBJ databases">
        <title>Adaptive evolution leads to modifications in subtelomeric GC content in a zoonotic Cryptosporidium species.</title>
        <authorList>
            <person name="Li J."/>
            <person name="Feng Y."/>
            <person name="Xiao L."/>
        </authorList>
    </citation>
    <scope>NUCLEOTIDE SEQUENCE</scope>
    <source>
        <strain evidence="2">25894</strain>
    </source>
</reference>
<feature type="compositionally biased region" description="Basic and acidic residues" evidence="1">
    <location>
        <begin position="358"/>
        <end position="371"/>
    </location>
</feature>
<feature type="region of interest" description="Disordered" evidence="1">
    <location>
        <begin position="70"/>
        <end position="94"/>
    </location>
</feature>
<gene>
    <name evidence="2" type="ORF">OJ252_1681</name>
</gene>
<proteinExistence type="predicted"/>
<dbReference type="EMBL" id="JAPCXB010000063">
    <property type="protein sequence ID" value="KAJ1611060.1"/>
    <property type="molecule type" value="Genomic_DNA"/>
</dbReference>
<evidence type="ECO:0000256" key="1">
    <source>
        <dbReference type="SAM" id="MobiDB-lite"/>
    </source>
</evidence>
<feature type="compositionally biased region" description="Basic and acidic residues" evidence="1">
    <location>
        <begin position="327"/>
        <end position="336"/>
    </location>
</feature>
<feature type="compositionally biased region" description="Basic and acidic residues" evidence="1">
    <location>
        <begin position="425"/>
        <end position="437"/>
    </location>
</feature>
<evidence type="ECO:0000313" key="2">
    <source>
        <dbReference type="EMBL" id="KAJ1611060.1"/>
    </source>
</evidence>
<protein>
    <recommendedName>
        <fullName evidence="4">Signal peptide-containing protein</fullName>
    </recommendedName>
</protein>